<evidence type="ECO:0000313" key="5">
    <source>
        <dbReference type="Proteomes" id="UP001201449"/>
    </source>
</evidence>
<keyword evidence="4" id="KW-0645">Protease</keyword>
<dbReference type="Proteomes" id="UP001201449">
    <property type="component" value="Unassembled WGS sequence"/>
</dbReference>
<feature type="chain" id="PRO_5045996679" evidence="3">
    <location>
        <begin position="25"/>
        <end position="436"/>
    </location>
</feature>
<sequence>MIAKRLKTVIFLFAGLWYCQNTWAQDPEIRAHYLGLDKLLNEQSYFGNHFTGFMLFDLDSQRVLFEKNSHLNFIPASVTKLLTFYGGISVLGDRLAAFRYVESGKSVKIWGTGYPLWEYRDMKHPDIDAFLAKYDTVYFSDQNWKDEPYGYGWQWDDFFYSYSVEKSAFPIYGNFVTFKNSNRVPKPNIPFFDKPVSISQKATKEVMRELWSNNFYFNPASYTASESEVPFITSSELFASLVSERIKKPVVVIKDSIPSEHLVFEVEGAKEVWREMLQESDNFLAEQLLLMAGEYQTGELNTERAIAYIQKTFLWDLPDQPNWMDGSGLSRNNLVTPRAMIQLMVKLEQLIPREELKSFLAVGGVNGTLKTTYKGSSPYIFAKTGTLSNNHSLVGIIKTDSGKHLAFAFMNNNYLQKASEVRREMEKVMGYVKQHF</sequence>
<evidence type="ECO:0000313" key="4">
    <source>
        <dbReference type="EMBL" id="MCF1752220.1"/>
    </source>
</evidence>
<dbReference type="RefSeq" id="WP_234862127.1">
    <property type="nucleotide sequence ID" value="NZ_JAKEVZ010000011.1"/>
</dbReference>
<dbReference type="Pfam" id="PF02113">
    <property type="entry name" value="Peptidase_S13"/>
    <property type="match status" value="1"/>
</dbReference>
<keyword evidence="3" id="KW-0732">Signal</keyword>
<name>A0ABS9BX53_9BACT</name>
<reference evidence="4 5" key="1">
    <citation type="submission" date="2022-01" db="EMBL/GenBank/DDBJ databases">
        <title>Mariniradius saccharolyticus sp. nov., isolated from sediment of a river.</title>
        <authorList>
            <person name="Liu H."/>
        </authorList>
    </citation>
    <scope>NUCLEOTIDE SEQUENCE [LARGE SCALE GENOMIC DNA]</scope>
    <source>
        <strain evidence="4 5">RY-2</strain>
    </source>
</reference>
<evidence type="ECO:0000256" key="3">
    <source>
        <dbReference type="SAM" id="SignalP"/>
    </source>
</evidence>
<evidence type="ECO:0000256" key="2">
    <source>
        <dbReference type="ARBA" id="ARBA00022801"/>
    </source>
</evidence>
<dbReference type="GO" id="GO:0009002">
    <property type="term" value="F:serine-type D-Ala-D-Ala carboxypeptidase activity"/>
    <property type="evidence" value="ECO:0007669"/>
    <property type="project" value="UniProtKB-EC"/>
</dbReference>
<organism evidence="4 5">
    <name type="scientific">Mariniradius sediminis</name>
    <dbReference type="NCBI Taxonomy" id="2909237"/>
    <lineage>
        <taxon>Bacteria</taxon>
        <taxon>Pseudomonadati</taxon>
        <taxon>Bacteroidota</taxon>
        <taxon>Cytophagia</taxon>
        <taxon>Cytophagales</taxon>
        <taxon>Cyclobacteriaceae</taxon>
        <taxon>Mariniradius</taxon>
    </lineage>
</organism>
<dbReference type="InterPro" id="IPR012338">
    <property type="entry name" value="Beta-lactam/transpept-like"/>
</dbReference>
<protein>
    <submittedName>
        <fullName evidence="4">D-alanyl-D-alanine carboxypeptidase</fullName>
        <ecNumber evidence="4">3.4.16.4</ecNumber>
    </submittedName>
</protein>
<proteinExistence type="inferred from homology"/>
<dbReference type="EMBL" id="JAKEVZ010000011">
    <property type="protein sequence ID" value="MCF1752220.1"/>
    <property type="molecule type" value="Genomic_DNA"/>
</dbReference>
<dbReference type="PANTHER" id="PTHR30023:SF0">
    <property type="entry name" value="PENICILLIN-SENSITIVE CARBOXYPEPTIDASE A"/>
    <property type="match status" value="1"/>
</dbReference>
<dbReference type="EC" id="3.4.16.4" evidence="4"/>
<dbReference type="InterPro" id="IPR000667">
    <property type="entry name" value="Peptidase_S13"/>
</dbReference>
<feature type="signal peptide" evidence="3">
    <location>
        <begin position="1"/>
        <end position="24"/>
    </location>
</feature>
<accession>A0ABS9BX53</accession>
<dbReference type="PANTHER" id="PTHR30023">
    <property type="entry name" value="D-ALANYL-D-ALANINE CARBOXYPEPTIDASE"/>
    <property type="match status" value="1"/>
</dbReference>
<keyword evidence="5" id="KW-1185">Reference proteome</keyword>
<keyword evidence="2 4" id="KW-0378">Hydrolase</keyword>
<comment type="caution">
    <text evidence="4">The sequence shown here is derived from an EMBL/GenBank/DDBJ whole genome shotgun (WGS) entry which is preliminary data.</text>
</comment>
<dbReference type="SUPFAM" id="SSF56601">
    <property type="entry name" value="beta-lactamase/transpeptidase-like"/>
    <property type="match status" value="1"/>
</dbReference>
<comment type="similarity">
    <text evidence="1">Belongs to the peptidase S13 family.</text>
</comment>
<evidence type="ECO:0000256" key="1">
    <source>
        <dbReference type="ARBA" id="ARBA00006096"/>
    </source>
</evidence>
<dbReference type="Gene3D" id="3.40.710.10">
    <property type="entry name" value="DD-peptidase/beta-lactamase superfamily"/>
    <property type="match status" value="2"/>
</dbReference>
<keyword evidence="4" id="KW-0121">Carboxypeptidase</keyword>
<gene>
    <name evidence="4" type="ORF">L0U89_14250</name>
</gene>
<dbReference type="PRINTS" id="PR00922">
    <property type="entry name" value="DADACBPTASE3"/>
</dbReference>